<evidence type="ECO:0000256" key="3">
    <source>
        <dbReference type="ARBA" id="ARBA00022692"/>
    </source>
</evidence>
<dbReference type="SUPFAM" id="SSF103481">
    <property type="entry name" value="Multidrug resistance efflux transporter EmrE"/>
    <property type="match status" value="2"/>
</dbReference>
<feature type="domain" description="EamA" evidence="8">
    <location>
        <begin position="144"/>
        <end position="273"/>
    </location>
</feature>
<keyword evidence="3 7" id="KW-0812">Transmembrane</keyword>
<evidence type="ECO:0000256" key="4">
    <source>
        <dbReference type="ARBA" id="ARBA00022989"/>
    </source>
</evidence>
<proteinExistence type="inferred from homology"/>
<feature type="transmembrane region" description="Helical" evidence="7">
    <location>
        <begin position="141"/>
        <end position="160"/>
    </location>
</feature>
<feature type="transmembrane region" description="Helical" evidence="7">
    <location>
        <begin position="203"/>
        <end position="226"/>
    </location>
</feature>
<keyword evidence="10" id="KW-1185">Reference proteome</keyword>
<comment type="caution">
    <text evidence="9">The sequence shown here is derived from an EMBL/GenBank/DDBJ whole genome shotgun (WGS) entry which is preliminary data.</text>
</comment>
<feature type="transmembrane region" description="Helical" evidence="7">
    <location>
        <begin position="172"/>
        <end position="191"/>
    </location>
</feature>
<dbReference type="PANTHER" id="PTHR32322:SF9">
    <property type="entry name" value="AMINO-ACID METABOLITE EFFLUX PUMP-RELATED"/>
    <property type="match status" value="1"/>
</dbReference>
<evidence type="ECO:0000259" key="8">
    <source>
        <dbReference type="Pfam" id="PF00892"/>
    </source>
</evidence>
<feature type="region of interest" description="Disordered" evidence="6">
    <location>
        <begin position="284"/>
        <end position="342"/>
    </location>
</feature>
<evidence type="ECO:0000313" key="9">
    <source>
        <dbReference type="EMBL" id="GGQ28625.1"/>
    </source>
</evidence>
<feature type="transmembrane region" description="Helical" evidence="7">
    <location>
        <begin position="86"/>
        <end position="108"/>
    </location>
</feature>
<dbReference type="Gene3D" id="1.10.3730.20">
    <property type="match status" value="1"/>
</dbReference>
<gene>
    <name evidence="9" type="ORF">GCM10010140_68430</name>
</gene>
<evidence type="ECO:0000256" key="6">
    <source>
        <dbReference type="SAM" id="MobiDB-lite"/>
    </source>
</evidence>
<evidence type="ECO:0000256" key="5">
    <source>
        <dbReference type="ARBA" id="ARBA00023136"/>
    </source>
</evidence>
<protein>
    <submittedName>
        <fullName evidence="9">Membrane protein</fullName>
    </submittedName>
</protein>
<evidence type="ECO:0000256" key="2">
    <source>
        <dbReference type="ARBA" id="ARBA00007362"/>
    </source>
</evidence>
<accession>A0ABQ2REW1</accession>
<dbReference type="EMBL" id="BMQJ01000025">
    <property type="protein sequence ID" value="GGQ28625.1"/>
    <property type="molecule type" value="Genomic_DNA"/>
</dbReference>
<dbReference type="Proteomes" id="UP000611554">
    <property type="component" value="Unassembled WGS sequence"/>
</dbReference>
<comment type="subcellular location">
    <subcellularLocation>
        <location evidence="1">Membrane</location>
        <topology evidence="1">Multi-pass membrane protein</topology>
    </subcellularLocation>
</comment>
<feature type="transmembrane region" description="Helical" evidence="7">
    <location>
        <begin position="33"/>
        <end position="52"/>
    </location>
</feature>
<evidence type="ECO:0000313" key="10">
    <source>
        <dbReference type="Proteomes" id="UP000611554"/>
    </source>
</evidence>
<evidence type="ECO:0000256" key="7">
    <source>
        <dbReference type="SAM" id="Phobius"/>
    </source>
</evidence>
<dbReference type="Pfam" id="PF00892">
    <property type="entry name" value="EamA"/>
    <property type="match status" value="2"/>
</dbReference>
<dbReference type="InterPro" id="IPR050638">
    <property type="entry name" value="AA-Vitamin_Transporters"/>
</dbReference>
<sequence length="342" mass="34743">MRTRHLLLAVGLAAVWGFNFVVMEAGLRHFPPLLFVTLRFALAAFPALLFAGSPGVPWRRVLAAGVTLGVAQYSLLLLGMRAGMPAGLTSIVVQAQAVFTVVLAVFLLKERITGRRVAGLCVAFAGLVLIGVDLGGEGGPIGAFLLVVGGAFGWGLGNIAVRKAAPPSSLRFMIWLSAVAAVPMFGLSLLVEGVPQVRLSTEGVLAVLYVALLATLGGFGVWGFLLKRYDASVVAPYSLLVPVFGMSSALLVTGEPISPMKLAAAVLIISGVLYAGARPRRRAVPGGTSSGVSGGASNGVPGGASNGVPGGAGRRDGDRSRAGSTAPTGDSRYGPAAVADGS</sequence>
<keyword evidence="5 7" id="KW-0472">Membrane</keyword>
<dbReference type="RefSeq" id="WP_229811909.1">
    <property type="nucleotide sequence ID" value="NZ_BMQJ01000025.1"/>
</dbReference>
<name>A0ABQ2REW1_9ACTN</name>
<dbReference type="InterPro" id="IPR000620">
    <property type="entry name" value="EamA_dom"/>
</dbReference>
<feature type="compositionally biased region" description="Gly residues" evidence="6">
    <location>
        <begin position="288"/>
        <end position="312"/>
    </location>
</feature>
<organism evidence="9 10">
    <name type="scientific">Streptosporangium pseudovulgare</name>
    <dbReference type="NCBI Taxonomy" id="35765"/>
    <lineage>
        <taxon>Bacteria</taxon>
        <taxon>Bacillati</taxon>
        <taxon>Actinomycetota</taxon>
        <taxon>Actinomycetes</taxon>
        <taxon>Streptosporangiales</taxon>
        <taxon>Streptosporangiaceae</taxon>
        <taxon>Streptosporangium</taxon>
    </lineage>
</organism>
<feature type="transmembrane region" description="Helical" evidence="7">
    <location>
        <begin position="61"/>
        <end position="80"/>
    </location>
</feature>
<comment type="similarity">
    <text evidence="2">Belongs to the EamA transporter family.</text>
</comment>
<reference evidence="10" key="1">
    <citation type="journal article" date="2019" name="Int. J. Syst. Evol. Microbiol.">
        <title>The Global Catalogue of Microorganisms (GCM) 10K type strain sequencing project: providing services to taxonomists for standard genome sequencing and annotation.</title>
        <authorList>
            <consortium name="The Broad Institute Genomics Platform"/>
            <consortium name="The Broad Institute Genome Sequencing Center for Infectious Disease"/>
            <person name="Wu L."/>
            <person name="Ma J."/>
        </authorList>
    </citation>
    <scope>NUCLEOTIDE SEQUENCE [LARGE SCALE GENOMIC DNA]</scope>
    <source>
        <strain evidence="10">JCM 3115</strain>
    </source>
</reference>
<dbReference type="PANTHER" id="PTHR32322">
    <property type="entry name" value="INNER MEMBRANE TRANSPORTER"/>
    <property type="match status" value="1"/>
</dbReference>
<evidence type="ECO:0000256" key="1">
    <source>
        <dbReference type="ARBA" id="ARBA00004141"/>
    </source>
</evidence>
<dbReference type="InterPro" id="IPR037185">
    <property type="entry name" value="EmrE-like"/>
</dbReference>
<feature type="transmembrane region" description="Helical" evidence="7">
    <location>
        <begin position="117"/>
        <end position="135"/>
    </location>
</feature>
<keyword evidence="4 7" id="KW-1133">Transmembrane helix</keyword>
<feature type="transmembrane region" description="Helical" evidence="7">
    <location>
        <begin position="233"/>
        <end position="252"/>
    </location>
</feature>
<feature type="domain" description="EamA" evidence="8">
    <location>
        <begin position="6"/>
        <end position="130"/>
    </location>
</feature>
<feature type="transmembrane region" description="Helical" evidence="7">
    <location>
        <begin position="258"/>
        <end position="277"/>
    </location>
</feature>